<accession>A0A1T4R615</accession>
<organism evidence="2 3">
    <name type="scientific">Oceanospirillum multiglobuliferum</name>
    <dbReference type="NCBI Taxonomy" id="64969"/>
    <lineage>
        <taxon>Bacteria</taxon>
        <taxon>Pseudomonadati</taxon>
        <taxon>Pseudomonadota</taxon>
        <taxon>Gammaproteobacteria</taxon>
        <taxon>Oceanospirillales</taxon>
        <taxon>Oceanospirillaceae</taxon>
        <taxon>Oceanospirillum</taxon>
    </lineage>
</organism>
<gene>
    <name evidence="2" type="ORF">BTE48_09770</name>
</gene>
<sequence length="187" mass="20753">MAMFPIPVLGFAAFSGTGKTTLLKKVLPLLKATGLRIAVVKHAHHNFEVDQAGKDSYELRKAGASPMLICSSQRLALMLDYDQSREPKLHEVIDFLPLHRLDAVLVEGFKSETFDKIELHRPAMGKPLLAETDTNIIAIATNQPKRLTEQCPALPRLDLGNAEQITAFVITQIEQQRQKLQETCNVG</sequence>
<dbReference type="EMBL" id="MTSM01000011">
    <property type="protein sequence ID" value="OPX55219.1"/>
    <property type="molecule type" value="Genomic_DNA"/>
</dbReference>
<dbReference type="Pfam" id="PF03205">
    <property type="entry name" value="MobB"/>
    <property type="match status" value="1"/>
</dbReference>
<dbReference type="PANTHER" id="PTHR40072">
    <property type="entry name" value="MOLYBDOPTERIN-GUANINE DINUCLEOTIDE BIOSYNTHESIS ADAPTER PROTEIN-RELATED"/>
    <property type="match status" value="1"/>
</dbReference>
<evidence type="ECO:0000259" key="1">
    <source>
        <dbReference type="Pfam" id="PF03205"/>
    </source>
</evidence>
<dbReference type="PANTHER" id="PTHR40072:SF1">
    <property type="entry name" value="MOLYBDOPTERIN-GUANINE DINUCLEOTIDE BIOSYNTHESIS ADAPTER PROTEIN"/>
    <property type="match status" value="1"/>
</dbReference>
<dbReference type="Gene3D" id="3.40.50.300">
    <property type="entry name" value="P-loop containing nucleotide triphosphate hydrolases"/>
    <property type="match status" value="1"/>
</dbReference>
<evidence type="ECO:0000313" key="2">
    <source>
        <dbReference type="EMBL" id="OPX55219.1"/>
    </source>
</evidence>
<keyword evidence="3" id="KW-1185">Reference proteome</keyword>
<dbReference type="STRING" id="64969.SAMN02745127_02193"/>
<dbReference type="GO" id="GO:0006777">
    <property type="term" value="P:Mo-molybdopterin cofactor biosynthetic process"/>
    <property type="evidence" value="ECO:0007669"/>
    <property type="project" value="InterPro"/>
</dbReference>
<dbReference type="InterPro" id="IPR004435">
    <property type="entry name" value="MobB_dom"/>
</dbReference>
<dbReference type="CDD" id="cd03116">
    <property type="entry name" value="MobB"/>
    <property type="match status" value="1"/>
</dbReference>
<protein>
    <submittedName>
        <fullName evidence="2">Molybdopterin-guanine dinucleotide biosynthesis protein B</fullName>
    </submittedName>
</protein>
<proteinExistence type="predicted"/>
<dbReference type="InterPro" id="IPR027417">
    <property type="entry name" value="P-loop_NTPase"/>
</dbReference>
<dbReference type="AlphaFoldDB" id="A0A1T4R615"/>
<reference evidence="2 3" key="1">
    <citation type="submission" date="2017-01" db="EMBL/GenBank/DDBJ databases">
        <title>Genome Sequencing of a Marine Spirillum, Oceanospirillum multiglobuliferum ATCC 33336, from Japan.</title>
        <authorList>
            <person name="Carney J.G."/>
            <person name="Trachtenberg A.M."/>
            <person name="Rheaume B.A."/>
            <person name="Linnane J.D."/>
            <person name="Pitts N.L."/>
            <person name="Mykles D.L."/>
            <person name="Maclea K.S."/>
        </authorList>
    </citation>
    <scope>NUCLEOTIDE SEQUENCE [LARGE SCALE GENOMIC DNA]</scope>
    <source>
        <strain evidence="2 3">ATCC 33336</strain>
    </source>
</reference>
<feature type="domain" description="Molybdopterin-guanine dinucleotide biosynthesis protein B (MobB)" evidence="1">
    <location>
        <begin position="8"/>
        <end position="142"/>
    </location>
</feature>
<evidence type="ECO:0000313" key="3">
    <source>
        <dbReference type="Proteomes" id="UP000191418"/>
    </source>
</evidence>
<dbReference type="RefSeq" id="WP_078745766.1">
    <property type="nucleotide sequence ID" value="NZ_FUXG01000014.1"/>
</dbReference>
<name>A0A1T4R615_9GAMM</name>
<dbReference type="Proteomes" id="UP000191418">
    <property type="component" value="Unassembled WGS sequence"/>
</dbReference>
<dbReference type="InterPro" id="IPR052539">
    <property type="entry name" value="MGD_biosynthesis_adapter"/>
</dbReference>
<dbReference type="NCBIfam" id="TIGR00176">
    <property type="entry name" value="mobB"/>
    <property type="match status" value="1"/>
</dbReference>
<comment type="caution">
    <text evidence="2">The sequence shown here is derived from an EMBL/GenBank/DDBJ whole genome shotgun (WGS) entry which is preliminary data.</text>
</comment>
<dbReference type="SUPFAM" id="SSF52540">
    <property type="entry name" value="P-loop containing nucleoside triphosphate hydrolases"/>
    <property type="match status" value="1"/>
</dbReference>
<dbReference type="GO" id="GO:0005525">
    <property type="term" value="F:GTP binding"/>
    <property type="evidence" value="ECO:0007669"/>
    <property type="project" value="InterPro"/>
</dbReference>